<dbReference type="InterPro" id="IPR036875">
    <property type="entry name" value="Znf_CCHC_sf"/>
</dbReference>
<dbReference type="Pfam" id="PF00098">
    <property type="entry name" value="zf-CCHC"/>
    <property type="match status" value="1"/>
</dbReference>
<proteinExistence type="predicted"/>
<dbReference type="EMBL" id="BQNB010013533">
    <property type="protein sequence ID" value="GJT17146.1"/>
    <property type="molecule type" value="Genomic_DNA"/>
</dbReference>
<accession>A0ABQ5BTG9</accession>
<organism evidence="3 4">
    <name type="scientific">Tanacetum coccineum</name>
    <dbReference type="NCBI Taxonomy" id="301880"/>
    <lineage>
        <taxon>Eukaryota</taxon>
        <taxon>Viridiplantae</taxon>
        <taxon>Streptophyta</taxon>
        <taxon>Embryophyta</taxon>
        <taxon>Tracheophyta</taxon>
        <taxon>Spermatophyta</taxon>
        <taxon>Magnoliopsida</taxon>
        <taxon>eudicotyledons</taxon>
        <taxon>Gunneridae</taxon>
        <taxon>Pentapetalae</taxon>
        <taxon>asterids</taxon>
        <taxon>campanulids</taxon>
        <taxon>Asterales</taxon>
        <taxon>Asteraceae</taxon>
        <taxon>Asteroideae</taxon>
        <taxon>Anthemideae</taxon>
        <taxon>Anthemidinae</taxon>
        <taxon>Tanacetum</taxon>
    </lineage>
</organism>
<keyword evidence="1" id="KW-0863">Zinc-finger</keyword>
<reference evidence="3" key="2">
    <citation type="submission" date="2022-01" db="EMBL/GenBank/DDBJ databases">
        <authorList>
            <person name="Yamashiro T."/>
            <person name="Shiraishi A."/>
            <person name="Satake H."/>
            <person name="Nakayama K."/>
        </authorList>
    </citation>
    <scope>NUCLEOTIDE SEQUENCE</scope>
</reference>
<evidence type="ECO:0000313" key="4">
    <source>
        <dbReference type="Proteomes" id="UP001151760"/>
    </source>
</evidence>
<gene>
    <name evidence="3" type="ORF">Tco_0875852</name>
</gene>
<dbReference type="SUPFAM" id="SSF57756">
    <property type="entry name" value="Retrovirus zinc finger-like domains"/>
    <property type="match status" value="1"/>
</dbReference>
<protein>
    <submittedName>
        <fullName evidence="3">Zf-CCHC domain-containing protein</fullName>
    </submittedName>
</protein>
<keyword evidence="1" id="KW-0479">Metal-binding</keyword>
<keyword evidence="1" id="KW-0862">Zinc</keyword>
<dbReference type="PANTHER" id="PTHR34676:SF8">
    <property type="entry name" value="TRANSMEMBRANE PROTEIN"/>
    <property type="match status" value="1"/>
</dbReference>
<dbReference type="Proteomes" id="UP001151760">
    <property type="component" value="Unassembled WGS sequence"/>
</dbReference>
<reference evidence="3" key="1">
    <citation type="journal article" date="2022" name="Int. J. Mol. Sci.">
        <title>Draft Genome of Tanacetum Coccineum: Genomic Comparison of Closely Related Tanacetum-Family Plants.</title>
        <authorList>
            <person name="Yamashiro T."/>
            <person name="Shiraishi A."/>
            <person name="Nakayama K."/>
            <person name="Satake H."/>
        </authorList>
    </citation>
    <scope>NUCLEOTIDE SEQUENCE</scope>
</reference>
<keyword evidence="4" id="KW-1185">Reference proteome</keyword>
<comment type="caution">
    <text evidence="3">The sequence shown here is derived from an EMBL/GenBank/DDBJ whole genome shotgun (WGS) entry which is preliminary data.</text>
</comment>
<name>A0ABQ5BTG9_9ASTR</name>
<dbReference type="InterPro" id="IPR001878">
    <property type="entry name" value="Znf_CCHC"/>
</dbReference>
<dbReference type="PROSITE" id="PS50158">
    <property type="entry name" value="ZF_CCHC"/>
    <property type="match status" value="1"/>
</dbReference>
<dbReference type="SMART" id="SM00343">
    <property type="entry name" value="ZnF_C2HC"/>
    <property type="match status" value="1"/>
</dbReference>
<dbReference type="Gene3D" id="4.10.60.10">
    <property type="entry name" value="Zinc finger, CCHC-type"/>
    <property type="match status" value="1"/>
</dbReference>
<evidence type="ECO:0000259" key="2">
    <source>
        <dbReference type="PROSITE" id="PS50158"/>
    </source>
</evidence>
<evidence type="ECO:0000313" key="3">
    <source>
        <dbReference type="EMBL" id="GJT17146.1"/>
    </source>
</evidence>
<sequence>MDLESYKEGKSMQRPPLFEANCFIYWKTHFETYVKSKDIDLWYIIVYGNYKPTIKDKDGKDVIITYEKFDENHKKMISKNDEAKMVLYNALPKKEYERIFIFNIVVTSLKALDESFSSRNHVRKFLRALPTKWRPKVTTTEESKDLSTLPLDELIGNLKVYEVVLEKDSKISKSNKEKYKTLALKARKVLSEEEATSSDSNDEEYAMAVRDFKKFFRRRGKFVRQPHDDKKNFRKVKEDKKEKDDLRCFKCGDLNHFISDCPKHSFNDQKAFVVGCWSDSEEDKDEICHMALTLMRYYPILFTIVVLH</sequence>
<dbReference type="PANTHER" id="PTHR34676">
    <property type="entry name" value="DUF4219 DOMAIN-CONTAINING PROTEIN-RELATED"/>
    <property type="match status" value="1"/>
</dbReference>
<feature type="domain" description="CCHC-type" evidence="2">
    <location>
        <begin position="247"/>
        <end position="263"/>
    </location>
</feature>
<evidence type="ECO:0000256" key="1">
    <source>
        <dbReference type="PROSITE-ProRule" id="PRU00047"/>
    </source>
</evidence>